<keyword evidence="3" id="KW-1185">Reference proteome</keyword>
<feature type="region of interest" description="Disordered" evidence="1">
    <location>
        <begin position="143"/>
        <end position="162"/>
    </location>
</feature>
<feature type="non-terminal residue" evidence="2">
    <location>
        <position position="370"/>
    </location>
</feature>
<comment type="caution">
    <text evidence="2">The sequence shown here is derived from an EMBL/GenBank/DDBJ whole genome shotgun (WGS) entry which is preliminary data.</text>
</comment>
<dbReference type="RefSeq" id="WP_007082167.1">
    <property type="nucleotide sequence ID" value="NZ_AJXU01000052.1"/>
</dbReference>
<dbReference type="Pfam" id="PF13332">
    <property type="entry name" value="Fil_haemagg_2"/>
    <property type="match status" value="2"/>
</dbReference>
<accession>I4VMI0</accession>
<organism evidence="2 3">
    <name type="scientific">Rhodanobacter fulvus Jip2</name>
    <dbReference type="NCBI Taxonomy" id="1163408"/>
    <lineage>
        <taxon>Bacteria</taxon>
        <taxon>Pseudomonadati</taxon>
        <taxon>Pseudomonadota</taxon>
        <taxon>Gammaproteobacteria</taxon>
        <taxon>Lysobacterales</taxon>
        <taxon>Rhodanobacteraceae</taxon>
        <taxon>Rhodanobacter</taxon>
    </lineage>
</organism>
<feature type="non-terminal residue" evidence="2">
    <location>
        <position position="1"/>
    </location>
</feature>
<dbReference type="InterPro" id="IPR025157">
    <property type="entry name" value="Hemagglutinin_rpt"/>
</dbReference>
<protein>
    <submittedName>
        <fullName evidence="2">Exoprotein, adhesin or hemolysin</fullName>
    </submittedName>
</protein>
<dbReference type="EMBL" id="AJXU01000052">
    <property type="protein sequence ID" value="EIL88421.1"/>
    <property type="molecule type" value="Genomic_DNA"/>
</dbReference>
<dbReference type="AlphaFoldDB" id="I4VMI0"/>
<reference evidence="2 3" key="1">
    <citation type="journal article" date="2012" name="J. Bacteriol.">
        <title>Genome sequences for six rhodanobacter strains, isolated from soils and the terrestrial subsurface, with variable denitrification capabilities.</title>
        <authorList>
            <person name="Kostka J.E."/>
            <person name="Green S.J."/>
            <person name="Rishishwar L."/>
            <person name="Prakash O."/>
            <person name="Katz L.S."/>
            <person name="Marino-Ramirez L."/>
            <person name="Jordan I.K."/>
            <person name="Munk C."/>
            <person name="Ivanova N."/>
            <person name="Mikhailova N."/>
            <person name="Watson D.B."/>
            <person name="Brown S.D."/>
            <person name="Palumbo A.V."/>
            <person name="Brooks S.C."/>
        </authorList>
    </citation>
    <scope>NUCLEOTIDE SEQUENCE [LARGE SCALE GENOMIC DNA]</scope>
    <source>
        <strain evidence="3">Jip2T</strain>
    </source>
</reference>
<evidence type="ECO:0000256" key="1">
    <source>
        <dbReference type="SAM" id="MobiDB-lite"/>
    </source>
</evidence>
<dbReference type="eggNOG" id="COG3210">
    <property type="taxonomic scope" value="Bacteria"/>
</dbReference>
<gene>
    <name evidence="2" type="ORF">UU9_12692</name>
</gene>
<dbReference type="STRING" id="1163408.UU9_12692"/>
<evidence type="ECO:0000313" key="3">
    <source>
        <dbReference type="Proteomes" id="UP000004210"/>
    </source>
</evidence>
<name>I4VMI0_9GAMM</name>
<evidence type="ECO:0000313" key="2">
    <source>
        <dbReference type="EMBL" id="EIL88421.1"/>
    </source>
</evidence>
<proteinExistence type="predicted"/>
<sequence>QELHDQSGNQTWQSTLRTGLTSTQGDVNVVAHGDLTGQGVDITGRDVTLVGRNVTLTPSADTAEQRQRDKMSQVGVTVALSGVAVQAAQAVDAAVDAHDRGDERLAALYGAEAAYGAKDSVAAAQGQSSTGLVKVTVSIGSSHQSSNSSYQQQTQQGSTVTGSRDVTIVATGDGTKGVDGYAANGDILLQGAQIQAGRDASLTAARDITLTSSEDTTQRDSANHSGSASIGVGFALGGEQNGFTIELAAAAARGKGNGDSATNHVTTVNAGDTLSLTSGRDATLEGAQAYGNTILADIGRSLSLTSTQDTDHYKETYQAASAGLSLCIPPICYGATSGGASYSQSNISNNYQSVTEQTGLAAGDGGFDIH</sequence>
<dbReference type="Proteomes" id="UP000004210">
    <property type="component" value="Unassembled WGS sequence"/>
</dbReference>
<dbReference type="GO" id="GO:0003824">
    <property type="term" value="F:catalytic activity"/>
    <property type="evidence" value="ECO:0007669"/>
    <property type="project" value="UniProtKB-ARBA"/>
</dbReference>